<sequence length="97" mass="11953">MGIFTYEKSVITEDEFRDFVNQLWIDYRFSQEKRKELEEWFLTDLRESDKKEKGISLEEVKERMEWAKKYENKKSHGFNDQELGIIENLLLEKLKQR</sequence>
<evidence type="ECO:0000313" key="2">
    <source>
        <dbReference type="Proteomes" id="UP000228496"/>
    </source>
</evidence>
<dbReference type="AlphaFoldDB" id="A0A2J0Q729"/>
<name>A0A2J0Q729_9BACT</name>
<gene>
    <name evidence="1" type="ORF">COV29_03175</name>
</gene>
<comment type="caution">
    <text evidence="1">The sequence shown here is derived from an EMBL/GenBank/DDBJ whole genome shotgun (WGS) entry which is preliminary data.</text>
</comment>
<proteinExistence type="predicted"/>
<protein>
    <submittedName>
        <fullName evidence="1">Uncharacterized protein</fullName>
    </submittedName>
</protein>
<evidence type="ECO:0000313" key="1">
    <source>
        <dbReference type="EMBL" id="PJE50711.1"/>
    </source>
</evidence>
<accession>A0A2J0Q729</accession>
<reference evidence="1 2" key="1">
    <citation type="submission" date="2017-09" db="EMBL/GenBank/DDBJ databases">
        <title>Depth-based differentiation of microbial function through sediment-hosted aquifers and enrichment of novel symbionts in the deep terrestrial subsurface.</title>
        <authorList>
            <person name="Probst A.J."/>
            <person name="Ladd B."/>
            <person name="Jarett J.K."/>
            <person name="Geller-Mcgrath D.E."/>
            <person name="Sieber C.M."/>
            <person name="Emerson J.B."/>
            <person name="Anantharaman K."/>
            <person name="Thomas B.C."/>
            <person name="Malmstrom R."/>
            <person name="Stieglmeier M."/>
            <person name="Klingl A."/>
            <person name="Woyke T."/>
            <person name="Ryan C.M."/>
            <person name="Banfield J.F."/>
        </authorList>
    </citation>
    <scope>NUCLEOTIDE SEQUENCE [LARGE SCALE GENOMIC DNA]</scope>
    <source>
        <strain evidence="1">CG10_big_fil_rev_8_21_14_0_10_36_16</strain>
    </source>
</reference>
<organism evidence="1 2">
    <name type="scientific">Candidatus Yanofskybacteria bacterium CG10_big_fil_rev_8_21_14_0_10_36_16</name>
    <dbReference type="NCBI Taxonomy" id="1975096"/>
    <lineage>
        <taxon>Bacteria</taxon>
        <taxon>Candidatus Yanofskyibacteriota</taxon>
    </lineage>
</organism>
<dbReference type="Proteomes" id="UP000228496">
    <property type="component" value="Unassembled WGS sequence"/>
</dbReference>
<dbReference type="EMBL" id="PCXQ01000005">
    <property type="protein sequence ID" value="PJE50711.1"/>
    <property type="molecule type" value="Genomic_DNA"/>
</dbReference>